<evidence type="ECO:0000256" key="1">
    <source>
        <dbReference type="SAM" id="Phobius"/>
    </source>
</evidence>
<comment type="caution">
    <text evidence="3">The sequence shown here is derived from an EMBL/GenBank/DDBJ whole genome shotgun (WGS) entry which is preliminary data.</text>
</comment>
<gene>
    <name evidence="3" type="ORF">GLO26_00010</name>
</gene>
<organism evidence="3 4">
    <name type="scientific">Carnobacterium inhibens</name>
    <dbReference type="NCBI Taxonomy" id="147709"/>
    <lineage>
        <taxon>Bacteria</taxon>
        <taxon>Bacillati</taxon>
        <taxon>Bacillota</taxon>
        <taxon>Bacilli</taxon>
        <taxon>Lactobacillales</taxon>
        <taxon>Carnobacteriaceae</taxon>
        <taxon>Carnobacterium</taxon>
    </lineage>
</organism>
<keyword evidence="1" id="KW-0812">Transmembrane</keyword>
<dbReference type="InterPro" id="IPR006976">
    <property type="entry name" value="VanZ-like"/>
</dbReference>
<name>A0ABR7TAD4_9LACT</name>
<feature type="transmembrane region" description="Helical" evidence="1">
    <location>
        <begin position="66"/>
        <end position="84"/>
    </location>
</feature>
<feature type="transmembrane region" description="Helical" evidence="1">
    <location>
        <begin position="182"/>
        <end position="203"/>
    </location>
</feature>
<feature type="transmembrane region" description="Helical" evidence="1">
    <location>
        <begin position="123"/>
        <end position="143"/>
    </location>
</feature>
<evidence type="ECO:0000259" key="2">
    <source>
        <dbReference type="Pfam" id="PF04892"/>
    </source>
</evidence>
<reference evidence="3 4" key="1">
    <citation type="journal article" date="2020" name="Microorganisms">
        <title>New Insight into Antimicrobial Compounds from Food and Marine-Sourced Carnobacterium Species through Phenotype and Genome Analyses.</title>
        <authorList>
            <person name="Begrem S."/>
            <person name="Ivaniuk F."/>
            <person name="Gigout-Chevalier F."/>
            <person name="Kolypczuk L."/>
            <person name="Bonnetot S."/>
            <person name="Leroi F."/>
            <person name="Grovel O."/>
            <person name="Delbarre-Ladrat C."/>
            <person name="Passerini D."/>
        </authorList>
    </citation>
    <scope>NUCLEOTIDE SEQUENCE [LARGE SCALE GENOMIC DNA]</scope>
    <source>
        <strain evidence="3 4">MIP2551</strain>
    </source>
</reference>
<proteinExistence type="predicted"/>
<dbReference type="EMBL" id="WNJQ01000001">
    <property type="protein sequence ID" value="MBC9824211.1"/>
    <property type="molecule type" value="Genomic_DNA"/>
</dbReference>
<protein>
    <submittedName>
        <fullName evidence="3">VanZ family protein</fullName>
    </submittedName>
</protein>
<feature type="transmembrane region" description="Helical" evidence="1">
    <location>
        <begin position="155"/>
        <end position="176"/>
    </location>
</feature>
<dbReference type="PANTHER" id="PTHR36834:SF2">
    <property type="entry name" value="MEMBRANE PROTEIN"/>
    <property type="match status" value="1"/>
</dbReference>
<dbReference type="RefSeq" id="WP_023178600.1">
    <property type="nucleotide sequence ID" value="NZ_WNJQ01000001.1"/>
</dbReference>
<keyword evidence="4" id="KW-1185">Reference proteome</keyword>
<accession>A0ABR7TAD4</accession>
<dbReference type="PANTHER" id="PTHR36834">
    <property type="entry name" value="MEMBRANE PROTEIN-RELATED"/>
    <property type="match status" value="1"/>
</dbReference>
<dbReference type="InterPro" id="IPR053150">
    <property type="entry name" value="Teicoplanin_resist-assoc"/>
</dbReference>
<sequence length="215" mass="25214">MVFLQPLFELIESKFGETINHFPLVELIFYSIDQTLFYFIFWLIGRGIVLGLKKKKKKPIKWRREVVLNLFIFYILLLIHLTVFRAENSINNVSIVMRPLSEINWIPFVETAKLTQGTTLFDYYYNLYGNIIWFIPMGFGAAYLMKRNHFVLRSLLIGIAVSVLIESLQFIFYTGVSDIDDVIFNTIGTIIGIGLFKISHWIYKKRQIGKPLEKE</sequence>
<feature type="domain" description="VanZ-like" evidence="2">
    <location>
        <begin position="71"/>
        <end position="198"/>
    </location>
</feature>
<evidence type="ECO:0000313" key="4">
    <source>
        <dbReference type="Proteomes" id="UP000638836"/>
    </source>
</evidence>
<feature type="transmembrane region" description="Helical" evidence="1">
    <location>
        <begin position="27"/>
        <end position="45"/>
    </location>
</feature>
<dbReference type="Proteomes" id="UP000638836">
    <property type="component" value="Unassembled WGS sequence"/>
</dbReference>
<dbReference type="Pfam" id="PF04892">
    <property type="entry name" value="VanZ"/>
    <property type="match status" value="1"/>
</dbReference>
<keyword evidence="1" id="KW-0472">Membrane</keyword>
<evidence type="ECO:0000313" key="3">
    <source>
        <dbReference type="EMBL" id="MBC9824211.1"/>
    </source>
</evidence>
<keyword evidence="1" id="KW-1133">Transmembrane helix</keyword>